<proteinExistence type="predicted"/>
<accession>A0A840UQR6</accession>
<comment type="caution">
    <text evidence="1">The sequence shown here is derived from an EMBL/GenBank/DDBJ whole genome shotgun (WGS) entry which is preliminary data.</text>
</comment>
<dbReference type="Proteomes" id="UP000559117">
    <property type="component" value="Unassembled WGS sequence"/>
</dbReference>
<evidence type="ECO:0000313" key="1">
    <source>
        <dbReference type="EMBL" id="MBB5335343.1"/>
    </source>
</evidence>
<organism evidence="1 2">
    <name type="scientific">Pectinatus brassicae</name>
    <dbReference type="NCBI Taxonomy" id="862415"/>
    <lineage>
        <taxon>Bacteria</taxon>
        <taxon>Bacillati</taxon>
        <taxon>Bacillota</taxon>
        <taxon>Negativicutes</taxon>
        <taxon>Selenomonadales</taxon>
        <taxon>Selenomonadaceae</taxon>
        <taxon>Pectinatus</taxon>
    </lineage>
</organism>
<protein>
    <submittedName>
        <fullName evidence="1">Uncharacterized protein</fullName>
    </submittedName>
</protein>
<dbReference type="AlphaFoldDB" id="A0A840UQR6"/>
<reference evidence="1 2" key="1">
    <citation type="submission" date="2020-08" db="EMBL/GenBank/DDBJ databases">
        <title>Genomic Encyclopedia of Type Strains, Phase IV (KMG-IV): sequencing the most valuable type-strain genomes for metagenomic binning, comparative biology and taxonomic classification.</title>
        <authorList>
            <person name="Goeker M."/>
        </authorList>
    </citation>
    <scope>NUCLEOTIDE SEQUENCE [LARGE SCALE GENOMIC DNA]</scope>
    <source>
        <strain evidence="1 2">DSM 24661</strain>
    </source>
</reference>
<name>A0A840UQR6_9FIRM</name>
<dbReference type="EMBL" id="JACHFH010000004">
    <property type="protein sequence ID" value="MBB5335343.1"/>
    <property type="molecule type" value="Genomic_DNA"/>
</dbReference>
<evidence type="ECO:0000313" key="2">
    <source>
        <dbReference type="Proteomes" id="UP000559117"/>
    </source>
</evidence>
<sequence length="54" mass="6269">MVETIRELNLSDIQINMSRCRPNMGQKADNYPTGIVIYLQKVNSLEDFCISIRH</sequence>
<gene>
    <name evidence="1" type="ORF">HNR32_000464</name>
</gene>
<dbReference type="RefSeq" id="WP_183859237.1">
    <property type="nucleotide sequence ID" value="NZ_JACHFH010000004.1"/>
</dbReference>
<keyword evidence="2" id="KW-1185">Reference proteome</keyword>